<evidence type="ECO:0000313" key="3">
    <source>
        <dbReference type="EMBL" id="KAF2247258.1"/>
    </source>
</evidence>
<accession>A0A6A6IB19</accession>
<evidence type="ECO:0000313" key="4">
    <source>
        <dbReference type="Proteomes" id="UP000800094"/>
    </source>
</evidence>
<keyword evidence="4" id="KW-1185">Reference proteome</keyword>
<dbReference type="InterPro" id="IPR058525">
    <property type="entry name" value="DUF8212"/>
</dbReference>
<reference evidence="3" key="1">
    <citation type="journal article" date="2020" name="Stud. Mycol.">
        <title>101 Dothideomycetes genomes: a test case for predicting lifestyles and emergence of pathogens.</title>
        <authorList>
            <person name="Haridas S."/>
            <person name="Albert R."/>
            <person name="Binder M."/>
            <person name="Bloem J."/>
            <person name="Labutti K."/>
            <person name="Salamov A."/>
            <person name="Andreopoulos B."/>
            <person name="Baker S."/>
            <person name="Barry K."/>
            <person name="Bills G."/>
            <person name="Bluhm B."/>
            <person name="Cannon C."/>
            <person name="Castanera R."/>
            <person name="Culley D."/>
            <person name="Daum C."/>
            <person name="Ezra D."/>
            <person name="Gonzalez J."/>
            <person name="Henrissat B."/>
            <person name="Kuo A."/>
            <person name="Liang C."/>
            <person name="Lipzen A."/>
            <person name="Lutzoni F."/>
            <person name="Magnuson J."/>
            <person name="Mondo S."/>
            <person name="Nolan M."/>
            <person name="Ohm R."/>
            <person name="Pangilinan J."/>
            <person name="Park H.-J."/>
            <person name="Ramirez L."/>
            <person name="Alfaro M."/>
            <person name="Sun H."/>
            <person name="Tritt A."/>
            <person name="Yoshinaga Y."/>
            <person name="Zwiers L.-H."/>
            <person name="Turgeon B."/>
            <person name="Goodwin S."/>
            <person name="Spatafora J."/>
            <person name="Crous P."/>
            <person name="Grigoriev I."/>
        </authorList>
    </citation>
    <scope>NUCLEOTIDE SEQUENCE</scope>
    <source>
        <strain evidence="3">CBS 122368</strain>
    </source>
</reference>
<dbReference type="EMBL" id="ML987197">
    <property type="protein sequence ID" value="KAF2247258.1"/>
    <property type="molecule type" value="Genomic_DNA"/>
</dbReference>
<dbReference type="InterPro" id="IPR010730">
    <property type="entry name" value="HET"/>
</dbReference>
<dbReference type="PANTHER" id="PTHR10622">
    <property type="entry name" value="HET DOMAIN-CONTAINING PROTEIN"/>
    <property type="match status" value="1"/>
</dbReference>
<sequence>MRLLHVESMKLHTFYGDGIPPYAILSHTWLKDYEEVTFTQVQNPEACRHLAGYRKIELLLNQAADEGYEYAWIDTCCIDKTSSAELSEAINSMFAWYQRSQVCYAYLTDVDKTKNDNFMESRWWTRAWTLQELLASQDVIFYDNEWNRIGSKFELAAVISKKTGIDKETLREPEQMYLRSVAQRMSWASTRQATRIEDTAYSLLGIFDINMPLLYGEGKNAFVRLQQEILRNSSDQSLFAWGFSRERIQD</sequence>
<feature type="domain" description="DUF8212" evidence="2">
    <location>
        <begin position="220"/>
        <end position="244"/>
    </location>
</feature>
<feature type="domain" description="Heterokaryon incompatibility" evidence="1">
    <location>
        <begin position="22"/>
        <end position="114"/>
    </location>
</feature>
<dbReference type="PANTHER" id="PTHR10622:SF10">
    <property type="entry name" value="HET DOMAIN-CONTAINING PROTEIN"/>
    <property type="match status" value="1"/>
</dbReference>
<evidence type="ECO:0000259" key="2">
    <source>
        <dbReference type="Pfam" id="PF26640"/>
    </source>
</evidence>
<dbReference type="AlphaFoldDB" id="A0A6A6IB19"/>
<dbReference type="Pfam" id="PF26640">
    <property type="entry name" value="DUF8212"/>
    <property type="match status" value="1"/>
</dbReference>
<name>A0A6A6IB19_9PLEO</name>
<dbReference type="GeneID" id="54576251"/>
<protein>
    <submittedName>
        <fullName evidence="3">HET-domain-containing protein</fullName>
    </submittedName>
</protein>
<dbReference type="RefSeq" id="XP_033682262.1">
    <property type="nucleotide sequence ID" value="XM_033822921.1"/>
</dbReference>
<organism evidence="3 4">
    <name type="scientific">Trematosphaeria pertusa</name>
    <dbReference type="NCBI Taxonomy" id="390896"/>
    <lineage>
        <taxon>Eukaryota</taxon>
        <taxon>Fungi</taxon>
        <taxon>Dikarya</taxon>
        <taxon>Ascomycota</taxon>
        <taxon>Pezizomycotina</taxon>
        <taxon>Dothideomycetes</taxon>
        <taxon>Pleosporomycetidae</taxon>
        <taxon>Pleosporales</taxon>
        <taxon>Massarineae</taxon>
        <taxon>Trematosphaeriaceae</taxon>
        <taxon>Trematosphaeria</taxon>
    </lineage>
</organism>
<evidence type="ECO:0000259" key="1">
    <source>
        <dbReference type="Pfam" id="PF06985"/>
    </source>
</evidence>
<dbReference type="OrthoDB" id="20872at2759"/>
<proteinExistence type="predicted"/>
<feature type="non-terminal residue" evidence="3">
    <location>
        <position position="250"/>
    </location>
</feature>
<dbReference type="Pfam" id="PF06985">
    <property type="entry name" value="HET"/>
    <property type="match status" value="1"/>
</dbReference>
<dbReference type="Proteomes" id="UP000800094">
    <property type="component" value="Unassembled WGS sequence"/>
</dbReference>
<gene>
    <name evidence="3" type="ORF">BU26DRAFT_410046</name>
</gene>